<dbReference type="EMBL" id="KQ030628">
    <property type="protein sequence ID" value="KJZ70402.1"/>
    <property type="molecule type" value="Genomic_DNA"/>
</dbReference>
<sequence>MGQIPFVEVSHLASSTSFYSAILQPLGLEYLDSSGSRLHCVSFGLGGDPILQLRQTSEVPELSVMVFAAPSRSAVLDLYGCALRANSSLRLRDVGRQQPLGRHLGITQDGKTARVAVLDLDGNRIEAIYPDPHPTHTMSQVPPALHHFSSAARGAVRIVSWKRDASESSRLPRTPVDPKLSSPPGPAFPRESTDRETSADRESASPPASEQESSQQASASISTSTVVGALLGVAAGAALTYGFISRSSHDADRGEPLGPRDQPCRPMFPEQHKQQHKPQPEDRKSVVSRRIAFAYPERDFISSSRRDYEQEFEPETSNRQPPWYLMQNPRRSSSSHHSDGKSTASGATARAKYPREARGRPSSEDLQARSRSEAAPSRATLPFVEIEERGAAPTTSLHSAPASKPRYPEPGYQSAHVVYEPKRSTYVSAHGHRPASIISRPRSRAPSSATVQPERTHRGRPSSRAARSVVTPTRSVITGGSKAQSILSARHIPLPASVPPSHVSACHVPLPGSRAPSFVSARELPLPFSDVGSSKANWDDDLDSVVPSDSISCVGSGGSSSRQSRKHRHK</sequence>
<feature type="compositionally biased region" description="Basic and acidic residues" evidence="1">
    <location>
        <begin position="296"/>
        <end position="309"/>
    </location>
</feature>
<evidence type="ECO:0008006" key="4">
    <source>
        <dbReference type="Google" id="ProtNLM"/>
    </source>
</evidence>
<dbReference type="PANTHER" id="PTHR35006">
    <property type="entry name" value="GLYOXALASE FAMILY PROTEIN (AFU_ORTHOLOGUE AFUA_5G14830)"/>
    <property type="match status" value="1"/>
</dbReference>
<evidence type="ECO:0000313" key="2">
    <source>
        <dbReference type="EMBL" id="KJZ70402.1"/>
    </source>
</evidence>
<feature type="compositionally biased region" description="Polar residues" evidence="1">
    <location>
        <begin position="470"/>
        <end position="481"/>
    </location>
</feature>
<evidence type="ECO:0000256" key="1">
    <source>
        <dbReference type="SAM" id="MobiDB-lite"/>
    </source>
</evidence>
<feature type="region of interest" description="Disordered" evidence="1">
    <location>
        <begin position="248"/>
        <end position="481"/>
    </location>
</feature>
<gene>
    <name evidence="2" type="ORF">HIM_10206</name>
</gene>
<dbReference type="Gene3D" id="3.10.180.10">
    <property type="entry name" value="2,3-Dihydroxybiphenyl 1,2-Dioxygenase, domain 1"/>
    <property type="match status" value="1"/>
</dbReference>
<proteinExistence type="predicted"/>
<dbReference type="OrthoDB" id="10249419at2759"/>
<reference evidence="2 3" key="1">
    <citation type="journal article" date="2014" name="Genome Biol. Evol.">
        <title>Comparative genomics and transcriptomics analyses reveal divergent lifestyle features of nematode endoparasitic fungus Hirsutella minnesotensis.</title>
        <authorList>
            <person name="Lai Y."/>
            <person name="Liu K."/>
            <person name="Zhang X."/>
            <person name="Zhang X."/>
            <person name="Li K."/>
            <person name="Wang N."/>
            <person name="Shu C."/>
            <person name="Wu Y."/>
            <person name="Wang C."/>
            <person name="Bushley K.E."/>
            <person name="Xiang M."/>
            <person name="Liu X."/>
        </authorList>
    </citation>
    <scope>NUCLEOTIDE SEQUENCE [LARGE SCALE GENOMIC DNA]</scope>
    <source>
        <strain evidence="2 3">3608</strain>
    </source>
</reference>
<feature type="compositionally biased region" description="Basic and acidic residues" evidence="1">
    <location>
        <begin position="353"/>
        <end position="372"/>
    </location>
</feature>
<dbReference type="InterPro" id="IPR029068">
    <property type="entry name" value="Glyas_Bleomycin-R_OHBP_Dase"/>
</dbReference>
<evidence type="ECO:0000313" key="3">
    <source>
        <dbReference type="Proteomes" id="UP000054481"/>
    </source>
</evidence>
<feature type="compositionally biased region" description="Low complexity" evidence="1">
    <location>
        <begin position="434"/>
        <end position="449"/>
    </location>
</feature>
<dbReference type="Proteomes" id="UP000054481">
    <property type="component" value="Unassembled WGS sequence"/>
</dbReference>
<dbReference type="SUPFAM" id="SSF54593">
    <property type="entry name" value="Glyoxalase/Bleomycin resistance protein/Dihydroxybiphenyl dioxygenase"/>
    <property type="match status" value="1"/>
</dbReference>
<feature type="compositionally biased region" description="Basic and acidic residues" evidence="1">
    <location>
        <begin position="270"/>
        <end position="285"/>
    </location>
</feature>
<dbReference type="PANTHER" id="PTHR35006:SF3">
    <property type="entry name" value="GLYOXALASE FAMILY PROTEIN (AFU_ORTHOLOGUE AFUA_3G06020)"/>
    <property type="match status" value="1"/>
</dbReference>
<protein>
    <recommendedName>
        <fullName evidence="4">VOC domain-containing protein</fullName>
    </recommendedName>
</protein>
<dbReference type="AlphaFoldDB" id="A0A0F7ZXA9"/>
<feature type="region of interest" description="Disordered" evidence="1">
    <location>
        <begin position="549"/>
        <end position="570"/>
    </location>
</feature>
<organism evidence="2 3">
    <name type="scientific">Hirsutella minnesotensis 3608</name>
    <dbReference type="NCBI Taxonomy" id="1043627"/>
    <lineage>
        <taxon>Eukaryota</taxon>
        <taxon>Fungi</taxon>
        <taxon>Dikarya</taxon>
        <taxon>Ascomycota</taxon>
        <taxon>Pezizomycotina</taxon>
        <taxon>Sordariomycetes</taxon>
        <taxon>Hypocreomycetidae</taxon>
        <taxon>Hypocreales</taxon>
        <taxon>Ophiocordycipitaceae</taxon>
        <taxon>Hirsutella</taxon>
    </lineage>
</organism>
<name>A0A0F7ZXA9_9HYPO</name>
<keyword evidence="3" id="KW-1185">Reference proteome</keyword>
<feature type="compositionally biased region" description="Low complexity" evidence="1">
    <location>
        <begin position="204"/>
        <end position="219"/>
    </location>
</feature>
<feature type="region of interest" description="Disordered" evidence="1">
    <location>
        <begin position="163"/>
        <end position="219"/>
    </location>
</feature>
<accession>A0A0F7ZXA9</accession>
<feature type="compositionally biased region" description="Basic and acidic residues" evidence="1">
    <location>
        <begin position="191"/>
        <end position="203"/>
    </location>
</feature>
<feature type="compositionally biased region" description="Low complexity" evidence="1">
    <location>
        <begin position="549"/>
        <end position="562"/>
    </location>
</feature>